<organism evidence="1 2">
    <name type="scientific">Mammaliicoccus sciuri</name>
    <name type="common">Staphylococcus sciuri</name>
    <dbReference type="NCBI Taxonomy" id="1296"/>
    <lineage>
        <taxon>Bacteria</taxon>
        <taxon>Bacillati</taxon>
        <taxon>Bacillota</taxon>
        <taxon>Bacilli</taxon>
        <taxon>Bacillales</taxon>
        <taxon>Staphylococcaceae</taxon>
        <taxon>Mammaliicoccus</taxon>
    </lineage>
</organism>
<keyword evidence="1" id="KW-0808">Transferase</keyword>
<gene>
    <name evidence="1" type="ORF">CEP64_07130</name>
</gene>
<dbReference type="AlphaFoldDB" id="A0AAI8GTU7"/>
<dbReference type="SUPFAM" id="SSF81301">
    <property type="entry name" value="Nucleotidyltransferase"/>
    <property type="match status" value="1"/>
</dbReference>
<accession>A0AAI8GTU7</accession>
<dbReference type="EMBL" id="CP022046">
    <property type="protein sequence ID" value="ASE34363.1"/>
    <property type="molecule type" value="Genomic_DNA"/>
</dbReference>
<dbReference type="GO" id="GO:0016779">
    <property type="term" value="F:nucleotidyltransferase activity"/>
    <property type="evidence" value="ECO:0007669"/>
    <property type="project" value="UniProtKB-KW"/>
</dbReference>
<dbReference type="Gene3D" id="1.20.120.330">
    <property type="entry name" value="Nucleotidyltransferases domain 2"/>
    <property type="match status" value="1"/>
</dbReference>
<dbReference type="InterPro" id="IPR043519">
    <property type="entry name" value="NT_sf"/>
</dbReference>
<sequence>MKTEREIMEEIFNNASIEDDIRAVCMNGSRVNKFIEPDEYQDFDIAFIVKNYESFIQHVSFIKNFGEPIISQCNRERSDSGIKDQLFYMVLFENHMRVDFRFIPFEYIEAYRYEDYLLKVLIDKDHYFSDQSEPSDKKYHIMQPNQKGFDFVCNEFWWLSTYVVKGIKREEIFYAIDHLNMMRDLLLTMYDWKVGNKFNWQISTGKNHKLLKKYISKSEWNKLLESYPHGEVVDITNSLLSITEQFYILSVEIAKDLNMELETAEANKVIKYNHNQITGFTDM</sequence>
<evidence type="ECO:0000313" key="2">
    <source>
        <dbReference type="Proteomes" id="UP000197058"/>
    </source>
</evidence>
<name>A0AAI8GTU7_MAMSC</name>
<dbReference type="KEGG" id="sscu:CEP64_07130"/>
<evidence type="ECO:0000313" key="1">
    <source>
        <dbReference type="EMBL" id="ASE34363.1"/>
    </source>
</evidence>
<keyword evidence="1" id="KW-0548">Nucleotidyltransferase</keyword>
<proteinExistence type="predicted"/>
<dbReference type="InterPro" id="IPR007530">
    <property type="entry name" value="Aminoglycoside_adenylylTfrase"/>
</dbReference>
<dbReference type="RefSeq" id="WP_088592395.1">
    <property type="nucleotide sequence ID" value="NZ_CP022046.2"/>
</dbReference>
<reference evidence="2" key="1">
    <citation type="submission" date="2017-06" db="EMBL/GenBank/DDBJ databases">
        <title>FDA dAtabase for Regulatory Grade micrObial Sequences (FDA-ARGOS): Supporting development and validation of Infectious Disease Dx tests.</title>
        <authorList>
            <person name="Goldberg B."/>
            <person name="Campos J."/>
            <person name="Tallon L."/>
            <person name="Sadzewicz L."/>
            <person name="Sengamalay N."/>
            <person name="Ott S."/>
            <person name="Godinez A."/>
            <person name="Nagaraj S."/>
            <person name="Vavikolanu K."/>
            <person name="Nadendla S."/>
            <person name="George J."/>
            <person name="Geyer C."/>
            <person name="Sichtig H."/>
        </authorList>
    </citation>
    <scope>NUCLEOTIDE SEQUENCE [LARGE SCALE GENOMIC DNA]</scope>
    <source>
        <strain evidence="2">FDAARGOS_285</strain>
    </source>
</reference>
<protein>
    <submittedName>
        <fullName evidence="1">Aminoglycoside adenylyltransferase</fullName>
    </submittedName>
</protein>
<dbReference type="SUPFAM" id="SSF81631">
    <property type="entry name" value="PAP/OAS1 substrate-binding domain"/>
    <property type="match status" value="1"/>
</dbReference>
<dbReference type="Proteomes" id="UP000197058">
    <property type="component" value="Chromosome"/>
</dbReference>
<dbReference type="Gene3D" id="3.30.460.10">
    <property type="entry name" value="Beta Polymerase, domain 2"/>
    <property type="match status" value="1"/>
</dbReference>
<dbReference type="Pfam" id="PF04439">
    <property type="entry name" value="Adenyl_transf"/>
    <property type="match status" value="1"/>
</dbReference>